<dbReference type="InterPro" id="IPR006015">
    <property type="entry name" value="Universal_stress_UspA"/>
</dbReference>
<dbReference type="Proteomes" id="UP000557307">
    <property type="component" value="Unassembled WGS sequence"/>
</dbReference>
<keyword evidence="6" id="KW-1185">Reference proteome</keyword>
<evidence type="ECO:0000256" key="1">
    <source>
        <dbReference type="ARBA" id="ARBA00008791"/>
    </source>
</evidence>
<protein>
    <submittedName>
        <fullName evidence="5">Nucleotide-binding universal stress UspA family protein</fullName>
    </submittedName>
</protein>
<comment type="caution">
    <text evidence="5">The sequence shown here is derived from an EMBL/GenBank/DDBJ whole genome shotgun (WGS) entry which is preliminary data.</text>
</comment>
<dbReference type="RefSeq" id="WP_184172808.1">
    <property type="nucleotide sequence ID" value="NZ_JACHGF010000002.1"/>
</dbReference>
<evidence type="ECO:0000259" key="4">
    <source>
        <dbReference type="Pfam" id="PF00582"/>
    </source>
</evidence>
<dbReference type="Pfam" id="PF00582">
    <property type="entry name" value="Usp"/>
    <property type="match status" value="1"/>
</dbReference>
<evidence type="ECO:0000313" key="5">
    <source>
        <dbReference type="EMBL" id="MBB5283426.1"/>
    </source>
</evidence>
<dbReference type="GO" id="GO:0005524">
    <property type="term" value="F:ATP binding"/>
    <property type="evidence" value="ECO:0007669"/>
    <property type="project" value="UniProtKB-KW"/>
</dbReference>
<keyword evidence="2" id="KW-0547">Nucleotide-binding</keyword>
<dbReference type="EMBL" id="JACHGF010000002">
    <property type="protein sequence ID" value="MBB5283426.1"/>
    <property type="molecule type" value="Genomic_DNA"/>
</dbReference>
<comment type="similarity">
    <text evidence="1">Belongs to the universal stress protein A family.</text>
</comment>
<dbReference type="Gene3D" id="3.40.50.12370">
    <property type="match status" value="1"/>
</dbReference>
<dbReference type="CDD" id="cd00293">
    <property type="entry name" value="USP-like"/>
    <property type="match status" value="1"/>
</dbReference>
<gene>
    <name evidence="5" type="ORF">HNQ92_001552</name>
</gene>
<dbReference type="AlphaFoldDB" id="A0A840TH03"/>
<evidence type="ECO:0000256" key="3">
    <source>
        <dbReference type="ARBA" id="ARBA00022840"/>
    </source>
</evidence>
<dbReference type="PANTHER" id="PTHR46268:SF27">
    <property type="entry name" value="UNIVERSAL STRESS PROTEIN RV2623"/>
    <property type="match status" value="1"/>
</dbReference>
<dbReference type="PANTHER" id="PTHR46268">
    <property type="entry name" value="STRESS RESPONSE PROTEIN NHAX"/>
    <property type="match status" value="1"/>
</dbReference>
<dbReference type="SUPFAM" id="SSF52402">
    <property type="entry name" value="Adenine nucleotide alpha hydrolases-like"/>
    <property type="match status" value="2"/>
</dbReference>
<sequence length="292" mass="32670">MKKILLLTDFSEASKRAIRFAQVLFYDTAAEFDLLHAYPLLPDVMYETAPLQEESVLAAQENLQKVLSELTDQPTPAYHTYRTLTAPGDPVEAVTRALTHRAYDYVVVGATGAGFLPVLGSVATGLIRHAKAHVLVVPSSATGRPVRDVTLALDYGSFTQLEKLQPLQELIDRKKARLTALTIVDNHTPVLLGQDFEWYSQQLRRALATVEVEPHFILDEKVEHGIESYLSTHAVDLLVTVPRRKSLLDALWNRSLTRQLAYKPRVPLLALYAPDPQVHEALINQGNEYLIQ</sequence>
<evidence type="ECO:0000313" key="6">
    <source>
        <dbReference type="Proteomes" id="UP000557307"/>
    </source>
</evidence>
<proteinExistence type="inferred from homology"/>
<keyword evidence="3" id="KW-0067">ATP-binding</keyword>
<organism evidence="5 6">
    <name type="scientific">Rhabdobacter roseus</name>
    <dbReference type="NCBI Taxonomy" id="1655419"/>
    <lineage>
        <taxon>Bacteria</taxon>
        <taxon>Pseudomonadati</taxon>
        <taxon>Bacteroidota</taxon>
        <taxon>Cytophagia</taxon>
        <taxon>Cytophagales</taxon>
        <taxon>Cytophagaceae</taxon>
        <taxon>Rhabdobacter</taxon>
    </lineage>
</organism>
<name>A0A840TH03_9BACT</name>
<feature type="domain" description="UspA" evidence="4">
    <location>
        <begin position="1"/>
        <end position="138"/>
    </location>
</feature>
<dbReference type="PRINTS" id="PR01438">
    <property type="entry name" value="UNVRSLSTRESS"/>
</dbReference>
<accession>A0A840TH03</accession>
<dbReference type="InterPro" id="IPR006016">
    <property type="entry name" value="UspA"/>
</dbReference>
<evidence type="ECO:0000256" key="2">
    <source>
        <dbReference type="ARBA" id="ARBA00022741"/>
    </source>
</evidence>
<reference evidence="5 6" key="1">
    <citation type="submission" date="2020-08" db="EMBL/GenBank/DDBJ databases">
        <title>Genomic Encyclopedia of Type Strains, Phase IV (KMG-IV): sequencing the most valuable type-strain genomes for metagenomic binning, comparative biology and taxonomic classification.</title>
        <authorList>
            <person name="Goeker M."/>
        </authorList>
    </citation>
    <scope>NUCLEOTIDE SEQUENCE [LARGE SCALE GENOMIC DNA]</scope>
    <source>
        <strain evidence="5 6">DSM 105074</strain>
    </source>
</reference>